<dbReference type="SMART" id="SM00304">
    <property type="entry name" value="HAMP"/>
    <property type="match status" value="1"/>
</dbReference>
<dbReference type="PANTHER" id="PTHR44936:SF10">
    <property type="entry name" value="SENSOR PROTEIN RSTB"/>
    <property type="match status" value="1"/>
</dbReference>
<geneLocation type="plasmid" evidence="14">
    <name>pMSR2C</name>
</geneLocation>
<dbReference type="GO" id="GO:0000155">
    <property type="term" value="F:phosphorelay sensor kinase activity"/>
    <property type="evidence" value="ECO:0007669"/>
    <property type="project" value="InterPro"/>
</dbReference>
<evidence type="ECO:0000313" key="16">
    <source>
        <dbReference type="Proteomes" id="UP001171299"/>
    </source>
</evidence>
<keyword evidence="10" id="KW-0472">Membrane</keyword>
<dbReference type="EMBL" id="CP024639">
    <property type="protein sequence ID" value="QGR09592.1"/>
    <property type="molecule type" value="Genomic_DNA"/>
</dbReference>
<evidence type="ECO:0000256" key="9">
    <source>
        <dbReference type="ARBA" id="ARBA00022840"/>
    </source>
</evidence>
<geneLocation type="plasmid" evidence="15">
    <name>pmsr2c</name>
</geneLocation>
<proteinExistence type="predicted"/>
<evidence type="ECO:0000256" key="2">
    <source>
        <dbReference type="ARBA" id="ARBA00004651"/>
    </source>
</evidence>
<dbReference type="InterPro" id="IPR036890">
    <property type="entry name" value="HATPase_C_sf"/>
</dbReference>
<dbReference type="SUPFAM" id="SSF55874">
    <property type="entry name" value="ATPase domain of HSP90 chaperone/DNA topoisomerase II/histidine kinase"/>
    <property type="match status" value="1"/>
</dbReference>
<dbReference type="InterPro" id="IPR005467">
    <property type="entry name" value="His_kinase_dom"/>
</dbReference>
<feature type="domain" description="Histidine kinase" evidence="11">
    <location>
        <begin position="224"/>
        <end position="421"/>
    </location>
</feature>
<dbReference type="Pfam" id="PF00512">
    <property type="entry name" value="HisKA"/>
    <property type="match status" value="1"/>
</dbReference>
<evidence type="ECO:0000256" key="10">
    <source>
        <dbReference type="SAM" id="Phobius"/>
    </source>
</evidence>
<dbReference type="GO" id="GO:0005886">
    <property type="term" value="C:plasma membrane"/>
    <property type="evidence" value="ECO:0007669"/>
    <property type="project" value="UniProtKB-SubCell"/>
</dbReference>
<dbReference type="CDD" id="cd00075">
    <property type="entry name" value="HATPase"/>
    <property type="match status" value="1"/>
</dbReference>
<dbReference type="EMBL" id="JAUOOM010000006">
    <property type="protein sequence ID" value="MDO6406496.1"/>
    <property type="molecule type" value="Genomic_DNA"/>
</dbReference>
<evidence type="ECO:0000313" key="14">
    <source>
        <dbReference type="EMBL" id="QGR09592.1"/>
    </source>
</evidence>
<organism evidence="14 15">
    <name type="scientific">Pantoea phytobeneficialis</name>
    <dbReference type="NCBI Taxonomy" id="2052056"/>
    <lineage>
        <taxon>Bacteria</taxon>
        <taxon>Pseudomonadati</taxon>
        <taxon>Pseudomonadota</taxon>
        <taxon>Gammaproteobacteria</taxon>
        <taxon>Enterobacterales</taxon>
        <taxon>Erwiniaceae</taxon>
        <taxon>Pantoea</taxon>
    </lineage>
</organism>
<evidence type="ECO:0000256" key="1">
    <source>
        <dbReference type="ARBA" id="ARBA00000085"/>
    </source>
</evidence>
<dbReference type="Gene3D" id="1.10.287.130">
    <property type="match status" value="1"/>
</dbReference>
<dbReference type="RefSeq" id="WP_208726995.1">
    <property type="nucleotide sequence ID" value="NZ_CP024639.1"/>
</dbReference>
<feature type="transmembrane region" description="Helical" evidence="10">
    <location>
        <begin position="12"/>
        <end position="34"/>
    </location>
</feature>
<evidence type="ECO:0000256" key="5">
    <source>
        <dbReference type="ARBA" id="ARBA00022553"/>
    </source>
</evidence>
<dbReference type="PRINTS" id="PR00344">
    <property type="entry name" value="BCTRLSENSOR"/>
</dbReference>
<dbReference type="Proteomes" id="UP000424872">
    <property type="component" value="Plasmid pMSR2C"/>
</dbReference>
<evidence type="ECO:0000256" key="3">
    <source>
        <dbReference type="ARBA" id="ARBA00012438"/>
    </source>
</evidence>
<accession>A0AAP9HAJ7</accession>
<feature type="transmembrane region" description="Helical" evidence="10">
    <location>
        <begin position="142"/>
        <end position="163"/>
    </location>
</feature>
<gene>
    <name evidence="14" type="ORF">CTZ24_24310</name>
    <name evidence="13" type="ORF">Q3404_07910</name>
</gene>
<dbReference type="SUPFAM" id="SSF158472">
    <property type="entry name" value="HAMP domain-like"/>
    <property type="match status" value="1"/>
</dbReference>
<keyword evidence="14" id="KW-0614">Plasmid</keyword>
<keyword evidence="6" id="KW-0808">Transferase</keyword>
<keyword evidence="10" id="KW-0812">Transmembrane</keyword>
<keyword evidence="7" id="KW-0547">Nucleotide-binding</keyword>
<dbReference type="SUPFAM" id="SSF47384">
    <property type="entry name" value="Homodimeric domain of signal transducing histidine kinase"/>
    <property type="match status" value="1"/>
</dbReference>
<keyword evidence="8 14" id="KW-0418">Kinase</keyword>
<evidence type="ECO:0000313" key="15">
    <source>
        <dbReference type="Proteomes" id="UP000424872"/>
    </source>
</evidence>
<dbReference type="KEGG" id="ppho:CTZ24_24310"/>
<evidence type="ECO:0000259" key="12">
    <source>
        <dbReference type="PROSITE" id="PS50885"/>
    </source>
</evidence>
<keyword evidence="16" id="KW-1185">Reference proteome</keyword>
<reference evidence="15" key="1">
    <citation type="submission" date="2017-11" db="EMBL/GenBank/DDBJ databases">
        <title>Genome sequence of Pantoea sp. MSR2.</title>
        <authorList>
            <person name="Nascimento F.X."/>
        </authorList>
    </citation>
    <scope>NUCLEOTIDE SEQUENCE [LARGE SCALE GENOMIC DNA]</scope>
    <source>
        <strain evidence="15">MSR2</strain>
        <plasmid evidence="15">pmsr2c</plasmid>
    </source>
</reference>
<dbReference type="InterPro" id="IPR003660">
    <property type="entry name" value="HAMP_dom"/>
</dbReference>
<dbReference type="SMART" id="SM00387">
    <property type="entry name" value="HATPase_c"/>
    <property type="match status" value="1"/>
</dbReference>
<protein>
    <recommendedName>
        <fullName evidence="3">histidine kinase</fullName>
        <ecNumber evidence="3">2.7.13.3</ecNumber>
    </recommendedName>
</protein>
<dbReference type="Pfam" id="PF00672">
    <property type="entry name" value="HAMP"/>
    <property type="match status" value="1"/>
</dbReference>
<dbReference type="GO" id="GO:0005524">
    <property type="term" value="F:ATP binding"/>
    <property type="evidence" value="ECO:0007669"/>
    <property type="project" value="UniProtKB-KW"/>
</dbReference>
<dbReference type="PROSITE" id="PS50885">
    <property type="entry name" value="HAMP"/>
    <property type="match status" value="1"/>
</dbReference>
<keyword evidence="4" id="KW-1003">Cell membrane</keyword>
<comment type="catalytic activity">
    <reaction evidence="1">
        <text>ATP + protein L-histidine = ADP + protein N-phospho-L-histidine.</text>
        <dbReference type="EC" id="2.7.13.3"/>
    </reaction>
</comment>
<evidence type="ECO:0000259" key="11">
    <source>
        <dbReference type="PROSITE" id="PS50109"/>
    </source>
</evidence>
<name>A0AAP9HAJ7_9GAMM</name>
<dbReference type="AlphaFoldDB" id="A0AAP9HAJ7"/>
<evidence type="ECO:0000256" key="7">
    <source>
        <dbReference type="ARBA" id="ARBA00022741"/>
    </source>
</evidence>
<dbReference type="Gene3D" id="3.30.565.10">
    <property type="entry name" value="Histidine kinase-like ATPase, C-terminal domain"/>
    <property type="match status" value="1"/>
</dbReference>
<dbReference type="CDD" id="cd06225">
    <property type="entry name" value="HAMP"/>
    <property type="match status" value="1"/>
</dbReference>
<evidence type="ECO:0000256" key="6">
    <source>
        <dbReference type="ARBA" id="ARBA00022679"/>
    </source>
</evidence>
<evidence type="ECO:0000313" key="13">
    <source>
        <dbReference type="EMBL" id="MDO6406496.1"/>
    </source>
</evidence>
<dbReference type="Proteomes" id="UP001171299">
    <property type="component" value="Unassembled WGS sequence"/>
</dbReference>
<dbReference type="Pfam" id="PF02518">
    <property type="entry name" value="HATPase_c"/>
    <property type="match status" value="1"/>
</dbReference>
<comment type="subcellular location">
    <subcellularLocation>
        <location evidence="2">Cell membrane</location>
        <topology evidence="2">Multi-pass membrane protein</topology>
    </subcellularLocation>
</comment>
<dbReference type="SMART" id="SM00388">
    <property type="entry name" value="HisKA"/>
    <property type="match status" value="1"/>
</dbReference>
<reference evidence="13" key="3">
    <citation type="submission" date="2023-07" db="EMBL/GenBank/DDBJ databases">
        <title>The extreme plant-growth-promoting properties of Pantoea phytobeneficialis PF55 revealed by functional and genomic analysis.</title>
        <authorList>
            <person name="Nascimento F.X."/>
            <person name="Marcio R.J."/>
        </authorList>
    </citation>
    <scope>NUCLEOTIDE SEQUENCE</scope>
    <source>
        <strain evidence="13">PF55</strain>
    </source>
</reference>
<dbReference type="InterPro" id="IPR036097">
    <property type="entry name" value="HisK_dim/P_sf"/>
</dbReference>
<dbReference type="InterPro" id="IPR003594">
    <property type="entry name" value="HATPase_dom"/>
</dbReference>
<feature type="domain" description="HAMP" evidence="12">
    <location>
        <begin position="164"/>
        <end position="216"/>
    </location>
</feature>
<dbReference type="CDD" id="cd00082">
    <property type="entry name" value="HisKA"/>
    <property type="match status" value="1"/>
</dbReference>
<evidence type="ECO:0000256" key="4">
    <source>
        <dbReference type="ARBA" id="ARBA00022475"/>
    </source>
</evidence>
<sequence>MKRIADFPMHLQIFFAVLSAIVLVVLCTIILWLWNDDNNRNLSAFATFSELVEQNLPPASAQKSVQSAAIDDWMQRTHARFALFDANGQLLSRPLSPEIPLPKQARRGGFFDDGYGTRFVWQLQDKRLLVIEFSSDRRERPWLFIIMQLALAVTVALIAFPVIRRLTARLESLQQSVEALGRGNLAARVPVTGKDEVSQLAASFNRSAAQIETLVQSQKTMLANASHELRSPLMRIQMASALLAGEPAQAQHELQRSVSELDTLVEEILTLSRLEMAQKVIAGEFTATDVTALAAEECARAEIDLVAEHIVAQVDARLIRRLMRNLIENALRYAGQEVVMRLYRSDPDNLLLTVDDRGPGIPTSEMARIFEPFFRLSRNENGTGLGLALVRSISEYHDGEVSVINRGGGGASFRVRIPLLHNFT</sequence>
<dbReference type="InterPro" id="IPR004358">
    <property type="entry name" value="Sig_transdc_His_kin-like_C"/>
</dbReference>
<keyword evidence="5" id="KW-0597">Phosphoprotein</keyword>
<dbReference type="EC" id="2.7.13.3" evidence="3"/>
<keyword evidence="10" id="KW-1133">Transmembrane helix</keyword>
<dbReference type="InterPro" id="IPR050980">
    <property type="entry name" value="2C_sensor_his_kinase"/>
</dbReference>
<dbReference type="InterPro" id="IPR003661">
    <property type="entry name" value="HisK_dim/P_dom"/>
</dbReference>
<keyword evidence="9 13" id="KW-0067">ATP-binding</keyword>
<dbReference type="PANTHER" id="PTHR44936">
    <property type="entry name" value="SENSOR PROTEIN CREC"/>
    <property type="match status" value="1"/>
</dbReference>
<evidence type="ECO:0000256" key="8">
    <source>
        <dbReference type="ARBA" id="ARBA00022777"/>
    </source>
</evidence>
<reference evidence="14" key="2">
    <citation type="journal article" date="2020" name="Environ. Microbiol.">
        <title>The extreme plant-growth-promoting properties of Pantoea phytobeneficialis MSR2 revealed by functional and genomic analysis.</title>
        <authorList>
            <person name="Nascimento F.X."/>
            <person name="Hernandez A.G."/>
            <person name="Glick B.R."/>
            <person name="Rossi M.J."/>
        </authorList>
    </citation>
    <scope>NUCLEOTIDE SEQUENCE</scope>
    <source>
        <strain evidence="14">MSR2</strain>
    </source>
</reference>
<dbReference type="PROSITE" id="PS50109">
    <property type="entry name" value="HIS_KIN"/>
    <property type="match status" value="1"/>
</dbReference>